<reference evidence="1 2" key="2">
    <citation type="journal article" date="2013" name="PLoS ONE">
        <title>INDIGO - INtegrated Data Warehouse of MIcrobial GenOmes with Examples from the Red Sea Extremophiles.</title>
        <authorList>
            <person name="Alam I."/>
            <person name="Antunes A."/>
            <person name="Kamau A.A."/>
            <person name="Ba Alawi W."/>
            <person name="Kalkatawi M."/>
            <person name="Stingl U."/>
            <person name="Bajic V.B."/>
        </authorList>
    </citation>
    <scope>NUCLEOTIDE SEQUENCE [LARGE SCALE GENOMIC DNA]</scope>
    <source>
        <strain evidence="1 2">SARL4B</strain>
    </source>
</reference>
<comment type="caution">
    <text evidence="1">The sequence shown here is derived from an EMBL/GenBank/DDBJ whole genome shotgun (WGS) entry which is preliminary data.</text>
</comment>
<sequence>MSDPKSDWDILPQEILEENAGMSPYEATCIWRLFVVGNSR</sequence>
<reference evidence="1 2" key="1">
    <citation type="journal article" date="2011" name="J. Bacteriol.">
        <title>Genome sequence of Halorhabdus tiamatea, the first archaeon isolated from a deep-sea anoxic brine lake.</title>
        <authorList>
            <person name="Antunes A."/>
            <person name="Alam I."/>
            <person name="Bajic V.B."/>
            <person name="Stingl U."/>
        </authorList>
    </citation>
    <scope>NUCLEOTIDE SEQUENCE [LARGE SCALE GENOMIC DNA]</scope>
    <source>
        <strain evidence="1 2">SARL4B</strain>
    </source>
</reference>
<accession>U2F3G2</accession>
<evidence type="ECO:0000313" key="1">
    <source>
        <dbReference type="EMBL" id="ERJ04905.1"/>
    </source>
</evidence>
<protein>
    <submittedName>
        <fullName evidence="1">Uncharacterized protein</fullName>
    </submittedName>
</protein>
<proteinExistence type="predicted"/>
<organism evidence="1 2">
    <name type="scientific">Halorhabdus tiamatea SARL4B</name>
    <dbReference type="NCBI Taxonomy" id="1033806"/>
    <lineage>
        <taxon>Archaea</taxon>
        <taxon>Methanobacteriati</taxon>
        <taxon>Methanobacteriota</taxon>
        <taxon>Stenosarchaea group</taxon>
        <taxon>Halobacteria</taxon>
        <taxon>Halobacteriales</taxon>
        <taxon>Haloarculaceae</taxon>
        <taxon>Halorhabdus</taxon>
    </lineage>
</organism>
<dbReference type="Proteomes" id="UP000003861">
    <property type="component" value="Unassembled WGS sequence"/>
</dbReference>
<dbReference type="AlphaFoldDB" id="U2F3G2"/>
<evidence type="ECO:0000313" key="2">
    <source>
        <dbReference type="Proteomes" id="UP000003861"/>
    </source>
</evidence>
<dbReference type="EMBL" id="AFNT02000051">
    <property type="protein sequence ID" value="ERJ04905.1"/>
    <property type="molecule type" value="Genomic_DNA"/>
</dbReference>
<gene>
    <name evidence="1" type="ORF">HLRTI_003136</name>
</gene>
<name>U2F3G2_9EURY</name>